<evidence type="ECO:0000256" key="1">
    <source>
        <dbReference type="SAM" id="Phobius"/>
    </source>
</evidence>
<feature type="transmembrane region" description="Helical" evidence="1">
    <location>
        <begin position="29"/>
        <end position="52"/>
    </location>
</feature>
<sequence length="142" mass="16573">MSIHFRRLASRAFLPSFTSPPATPLSLRLYYLLFLLPPIAQSILVAFLVLLALSSRSRPVPRHLCVSFISRLCVFRLLFYTTTTTTPPKFLCVSNFFDCSIFVLFDFRFVSTFDLVLFLFFCLLVSFIHDHERYLRILLYSI</sequence>
<proteinExistence type="predicted"/>
<dbReference type="HOGENOM" id="CLU_1816036_0_0_1"/>
<reference evidence="3" key="2">
    <citation type="submission" date="2015-01" db="EMBL/GenBank/DDBJ databases">
        <title>Evolutionary Origins and Diversification of the Mycorrhizal Mutualists.</title>
        <authorList>
            <consortium name="DOE Joint Genome Institute"/>
            <consortium name="Mycorrhizal Genomics Consortium"/>
            <person name="Kohler A."/>
            <person name="Kuo A."/>
            <person name="Nagy L.G."/>
            <person name="Floudas D."/>
            <person name="Copeland A."/>
            <person name="Barry K.W."/>
            <person name="Cichocki N."/>
            <person name="Veneault-Fourrey C."/>
            <person name="LaButti K."/>
            <person name="Lindquist E.A."/>
            <person name="Lipzen A."/>
            <person name="Lundell T."/>
            <person name="Morin E."/>
            <person name="Murat C."/>
            <person name="Riley R."/>
            <person name="Ohm R."/>
            <person name="Sun H."/>
            <person name="Tunlid A."/>
            <person name="Henrissat B."/>
            <person name="Grigoriev I.V."/>
            <person name="Hibbett D.S."/>
            <person name="Martin F."/>
        </authorList>
    </citation>
    <scope>NUCLEOTIDE SEQUENCE [LARGE SCALE GENOMIC DNA]</scope>
    <source>
        <strain evidence="3">h7</strain>
    </source>
</reference>
<dbReference type="AlphaFoldDB" id="A0A0C2XDZ3"/>
<name>A0A0C2XDZ3_HEBCY</name>
<keyword evidence="1" id="KW-0812">Transmembrane</keyword>
<evidence type="ECO:0000313" key="3">
    <source>
        <dbReference type="Proteomes" id="UP000053424"/>
    </source>
</evidence>
<organism evidence="2 3">
    <name type="scientific">Hebeloma cylindrosporum</name>
    <dbReference type="NCBI Taxonomy" id="76867"/>
    <lineage>
        <taxon>Eukaryota</taxon>
        <taxon>Fungi</taxon>
        <taxon>Dikarya</taxon>
        <taxon>Basidiomycota</taxon>
        <taxon>Agaricomycotina</taxon>
        <taxon>Agaricomycetes</taxon>
        <taxon>Agaricomycetidae</taxon>
        <taxon>Agaricales</taxon>
        <taxon>Agaricineae</taxon>
        <taxon>Hymenogastraceae</taxon>
        <taxon>Hebeloma</taxon>
    </lineage>
</organism>
<feature type="transmembrane region" description="Helical" evidence="1">
    <location>
        <begin position="101"/>
        <end position="128"/>
    </location>
</feature>
<gene>
    <name evidence="2" type="ORF">M413DRAFT_322285</name>
</gene>
<feature type="transmembrane region" description="Helical" evidence="1">
    <location>
        <begin position="64"/>
        <end position="81"/>
    </location>
</feature>
<evidence type="ECO:0000313" key="2">
    <source>
        <dbReference type="EMBL" id="KIM36103.1"/>
    </source>
</evidence>
<keyword evidence="1" id="KW-0472">Membrane</keyword>
<protein>
    <submittedName>
        <fullName evidence="2">Uncharacterized protein</fullName>
    </submittedName>
</protein>
<keyword evidence="3" id="KW-1185">Reference proteome</keyword>
<dbReference type="Proteomes" id="UP000053424">
    <property type="component" value="Unassembled WGS sequence"/>
</dbReference>
<reference evidence="2 3" key="1">
    <citation type="submission" date="2014-04" db="EMBL/GenBank/DDBJ databases">
        <authorList>
            <consortium name="DOE Joint Genome Institute"/>
            <person name="Kuo A."/>
            <person name="Gay G."/>
            <person name="Dore J."/>
            <person name="Kohler A."/>
            <person name="Nagy L.G."/>
            <person name="Floudas D."/>
            <person name="Copeland A."/>
            <person name="Barry K.W."/>
            <person name="Cichocki N."/>
            <person name="Veneault-Fourrey C."/>
            <person name="LaButti K."/>
            <person name="Lindquist E.A."/>
            <person name="Lipzen A."/>
            <person name="Lundell T."/>
            <person name="Morin E."/>
            <person name="Murat C."/>
            <person name="Sun H."/>
            <person name="Tunlid A."/>
            <person name="Henrissat B."/>
            <person name="Grigoriev I.V."/>
            <person name="Hibbett D.S."/>
            <person name="Martin F."/>
            <person name="Nordberg H.P."/>
            <person name="Cantor M.N."/>
            <person name="Hua S.X."/>
        </authorList>
    </citation>
    <scope>NUCLEOTIDE SEQUENCE [LARGE SCALE GENOMIC DNA]</scope>
    <source>
        <strain evidence="3">h7</strain>
    </source>
</reference>
<keyword evidence="1" id="KW-1133">Transmembrane helix</keyword>
<dbReference type="EMBL" id="KN831809">
    <property type="protein sequence ID" value="KIM36103.1"/>
    <property type="molecule type" value="Genomic_DNA"/>
</dbReference>
<accession>A0A0C2XDZ3</accession>